<gene>
    <name evidence="10" type="primary">fluC</name>
    <name evidence="10" type="synonym">crcB</name>
    <name evidence="11" type="ORF">C8E83_3511</name>
</gene>
<evidence type="ECO:0000256" key="3">
    <source>
        <dbReference type="ARBA" id="ARBA00022692"/>
    </source>
</evidence>
<comment type="similarity">
    <text evidence="7 10">Belongs to the fluoride channel Fluc/FEX (TC 1.A.43) family.</text>
</comment>
<evidence type="ECO:0000256" key="2">
    <source>
        <dbReference type="ARBA" id="ARBA00022475"/>
    </source>
</evidence>
<dbReference type="GO" id="GO:0062054">
    <property type="term" value="F:fluoride channel activity"/>
    <property type="evidence" value="ECO:0007669"/>
    <property type="project" value="UniProtKB-UniRule"/>
</dbReference>
<protein>
    <recommendedName>
        <fullName evidence="10">Fluoride-specific ion channel FluC</fullName>
    </recommendedName>
</protein>
<dbReference type="EMBL" id="RBKS01000001">
    <property type="protein sequence ID" value="RKR76342.1"/>
    <property type="molecule type" value="Genomic_DNA"/>
</dbReference>
<evidence type="ECO:0000256" key="8">
    <source>
        <dbReference type="ARBA" id="ARBA00035585"/>
    </source>
</evidence>
<accession>A0A495IK03</accession>
<comment type="caution">
    <text evidence="11">The sequence shown here is derived from an EMBL/GenBank/DDBJ whole genome shotgun (WGS) entry which is preliminary data.</text>
</comment>
<keyword evidence="10" id="KW-0479">Metal-binding</keyword>
<name>A0A495IK03_9MICO</name>
<keyword evidence="6 10" id="KW-0407">Ion channel</keyword>
<dbReference type="GO" id="GO:0046872">
    <property type="term" value="F:metal ion binding"/>
    <property type="evidence" value="ECO:0007669"/>
    <property type="project" value="UniProtKB-KW"/>
</dbReference>
<keyword evidence="10" id="KW-0406">Ion transport</keyword>
<evidence type="ECO:0000256" key="1">
    <source>
        <dbReference type="ARBA" id="ARBA00004651"/>
    </source>
</evidence>
<evidence type="ECO:0000256" key="9">
    <source>
        <dbReference type="ARBA" id="ARBA00049940"/>
    </source>
</evidence>
<dbReference type="Pfam" id="PF02537">
    <property type="entry name" value="CRCB"/>
    <property type="match status" value="1"/>
</dbReference>
<evidence type="ECO:0000256" key="10">
    <source>
        <dbReference type="HAMAP-Rule" id="MF_00454"/>
    </source>
</evidence>
<evidence type="ECO:0000256" key="6">
    <source>
        <dbReference type="ARBA" id="ARBA00023303"/>
    </source>
</evidence>
<keyword evidence="5 10" id="KW-0472">Membrane</keyword>
<organism evidence="11 12">
    <name type="scientific">Frondihabitans australicus</name>
    <dbReference type="NCBI Taxonomy" id="386892"/>
    <lineage>
        <taxon>Bacteria</taxon>
        <taxon>Bacillati</taxon>
        <taxon>Actinomycetota</taxon>
        <taxon>Actinomycetes</taxon>
        <taxon>Micrococcales</taxon>
        <taxon>Microbacteriaceae</taxon>
        <taxon>Frondihabitans</taxon>
    </lineage>
</organism>
<feature type="binding site" evidence="10">
    <location>
        <position position="75"/>
    </location>
    <ligand>
        <name>Na(+)</name>
        <dbReference type="ChEBI" id="CHEBI:29101"/>
        <note>structural</note>
    </ligand>
</feature>
<reference evidence="11 12" key="1">
    <citation type="submission" date="2018-10" db="EMBL/GenBank/DDBJ databases">
        <title>Sequencing the genomes of 1000 actinobacteria strains.</title>
        <authorList>
            <person name="Klenk H.-P."/>
        </authorList>
    </citation>
    <scope>NUCLEOTIDE SEQUENCE [LARGE SCALE GENOMIC DNA]</scope>
    <source>
        <strain evidence="11 12">DSM 17894</strain>
    </source>
</reference>
<dbReference type="InterPro" id="IPR003691">
    <property type="entry name" value="FluC"/>
</dbReference>
<dbReference type="GO" id="GO:0140114">
    <property type="term" value="P:cellular detoxification of fluoride"/>
    <property type="evidence" value="ECO:0007669"/>
    <property type="project" value="UniProtKB-UniRule"/>
</dbReference>
<evidence type="ECO:0000313" key="12">
    <source>
        <dbReference type="Proteomes" id="UP000280008"/>
    </source>
</evidence>
<evidence type="ECO:0000256" key="4">
    <source>
        <dbReference type="ARBA" id="ARBA00022989"/>
    </source>
</evidence>
<evidence type="ECO:0000256" key="7">
    <source>
        <dbReference type="ARBA" id="ARBA00035120"/>
    </source>
</evidence>
<keyword evidence="10" id="KW-0813">Transport</keyword>
<keyword evidence="10" id="KW-0915">Sodium</keyword>
<sequence>MNVTVFILTCAAGGGGALVRYAVGRWASKSPHVWPWPTAVINATGSFLLGVVTTFPFAAPGSAQWVMVLGTGALGGYTTFSTASVEALSLARQGRWFLAAATVWGVLVTCLIGASAGLAVGAHL</sequence>
<comment type="subcellular location">
    <subcellularLocation>
        <location evidence="1 10">Cell membrane</location>
        <topology evidence="1 10">Multi-pass membrane protein</topology>
    </subcellularLocation>
</comment>
<comment type="function">
    <text evidence="9 10">Fluoride-specific ion channel. Important for reducing fluoride concentration in the cell, thus reducing its toxicity.</text>
</comment>
<keyword evidence="4 10" id="KW-1133">Transmembrane helix</keyword>
<dbReference type="AlphaFoldDB" id="A0A495IK03"/>
<comment type="catalytic activity">
    <reaction evidence="8">
        <text>fluoride(in) = fluoride(out)</text>
        <dbReference type="Rhea" id="RHEA:76159"/>
        <dbReference type="ChEBI" id="CHEBI:17051"/>
    </reaction>
    <physiologicalReaction direction="left-to-right" evidence="8">
        <dbReference type="Rhea" id="RHEA:76160"/>
    </physiologicalReaction>
</comment>
<feature type="transmembrane region" description="Helical" evidence="10">
    <location>
        <begin position="65"/>
        <end position="85"/>
    </location>
</feature>
<dbReference type="HAMAP" id="MF_00454">
    <property type="entry name" value="FluC"/>
    <property type="match status" value="1"/>
</dbReference>
<evidence type="ECO:0000256" key="5">
    <source>
        <dbReference type="ARBA" id="ARBA00023136"/>
    </source>
</evidence>
<keyword evidence="2 10" id="KW-1003">Cell membrane</keyword>
<feature type="transmembrane region" description="Helical" evidence="10">
    <location>
        <begin position="97"/>
        <end position="122"/>
    </location>
</feature>
<keyword evidence="3 10" id="KW-0812">Transmembrane</keyword>
<dbReference type="PANTHER" id="PTHR28259:SF1">
    <property type="entry name" value="FLUORIDE EXPORT PROTEIN 1-RELATED"/>
    <property type="match status" value="1"/>
</dbReference>
<feature type="binding site" evidence="10">
    <location>
        <position position="78"/>
    </location>
    <ligand>
        <name>Na(+)</name>
        <dbReference type="ChEBI" id="CHEBI:29101"/>
        <note>structural</note>
    </ligand>
</feature>
<evidence type="ECO:0000313" key="11">
    <source>
        <dbReference type="EMBL" id="RKR76342.1"/>
    </source>
</evidence>
<keyword evidence="12" id="KW-1185">Reference proteome</keyword>
<feature type="transmembrane region" description="Helical" evidence="10">
    <location>
        <begin position="35"/>
        <end position="59"/>
    </location>
</feature>
<feature type="transmembrane region" description="Helical" evidence="10">
    <location>
        <begin position="6"/>
        <end position="23"/>
    </location>
</feature>
<dbReference type="PANTHER" id="PTHR28259">
    <property type="entry name" value="FLUORIDE EXPORT PROTEIN 1-RELATED"/>
    <property type="match status" value="1"/>
</dbReference>
<dbReference type="GO" id="GO:0005886">
    <property type="term" value="C:plasma membrane"/>
    <property type="evidence" value="ECO:0007669"/>
    <property type="project" value="UniProtKB-SubCell"/>
</dbReference>
<comment type="activity regulation">
    <text evidence="10">Na(+) is not transported, but it plays an essential structural role and its presence is essential for fluoride channel function.</text>
</comment>
<proteinExistence type="inferred from homology"/>
<dbReference type="Proteomes" id="UP000280008">
    <property type="component" value="Unassembled WGS sequence"/>
</dbReference>